<feature type="region of interest" description="Disordered" evidence="1">
    <location>
        <begin position="104"/>
        <end position="132"/>
    </location>
</feature>
<gene>
    <name evidence="2" type="ORF">AVEN_451_1</name>
</gene>
<reference evidence="2 3" key="1">
    <citation type="journal article" date="2019" name="Sci. Rep.">
        <title>Orb-weaving spider Araneus ventricosus genome elucidates the spidroin gene catalogue.</title>
        <authorList>
            <person name="Kono N."/>
            <person name="Nakamura H."/>
            <person name="Ohtoshi R."/>
            <person name="Moran D.A.P."/>
            <person name="Shinohara A."/>
            <person name="Yoshida Y."/>
            <person name="Fujiwara M."/>
            <person name="Mori M."/>
            <person name="Tomita M."/>
            <person name="Arakawa K."/>
        </authorList>
    </citation>
    <scope>NUCLEOTIDE SEQUENCE [LARGE SCALE GENOMIC DNA]</scope>
</reference>
<feature type="compositionally biased region" description="Low complexity" evidence="1">
    <location>
        <begin position="116"/>
        <end position="130"/>
    </location>
</feature>
<evidence type="ECO:0000256" key="1">
    <source>
        <dbReference type="SAM" id="MobiDB-lite"/>
    </source>
</evidence>
<dbReference type="AlphaFoldDB" id="A0A4Y2TB48"/>
<feature type="compositionally biased region" description="Polar residues" evidence="1">
    <location>
        <begin position="106"/>
        <end position="115"/>
    </location>
</feature>
<proteinExistence type="predicted"/>
<accession>A0A4Y2TB48</accession>
<evidence type="ECO:0000313" key="2">
    <source>
        <dbReference type="EMBL" id="GBN97792.1"/>
    </source>
</evidence>
<dbReference type="OrthoDB" id="7484551at2759"/>
<keyword evidence="3" id="KW-1185">Reference proteome</keyword>
<evidence type="ECO:0000313" key="3">
    <source>
        <dbReference type="Proteomes" id="UP000499080"/>
    </source>
</evidence>
<comment type="caution">
    <text evidence="2">The sequence shown here is derived from an EMBL/GenBank/DDBJ whole genome shotgun (WGS) entry which is preliminary data.</text>
</comment>
<organism evidence="2 3">
    <name type="scientific">Araneus ventricosus</name>
    <name type="common">Orbweaver spider</name>
    <name type="synonym">Epeira ventricosa</name>
    <dbReference type="NCBI Taxonomy" id="182803"/>
    <lineage>
        <taxon>Eukaryota</taxon>
        <taxon>Metazoa</taxon>
        <taxon>Ecdysozoa</taxon>
        <taxon>Arthropoda</taxon>
        <taxon>Chelicerata</taxon>
        <taxon>Arachnida</taxon>
        <taxon>Araneae</taxon>
        <taxon>Araneomorphae</taxon>
        <taxon>Entelegynae</taxon>
        <taxon>Araneoidea</taxon>
        <taxon>Araneidae</taxon>
        <taxon>Araneus</taxon>
    </lineage>
</organism>
<protein>
    <submittedName>
        <fullName evidence="2">Uncharacterized protein</fullName>
    </submittedName>
</protein>
<dbReference type="Proteomes" id="UP000499080">
    <property type="component" value="Unassembled WGS sequence"/>
</dbReference>
<dbReference type="EMBL" id="BGPR01027363">
    <property type="protein sequence ID" value="GBN97792.1"/>
    <property type="molecule type" value="Genomic_DNA"/>
</dbReference>
<name>A0A4Y2TB48_ARAVE</name>
<sequence length="189" mass="21820">MESSSAFKRISSANRDIKKIPAPLRSHISSPRPRLIIQHGVRSGWAWAEILRQNEIPRSYRIRTHNGEVRTRNRIHSRPNKFRLLRLLRILQIRRNTDQRCYSRVDNYSKTSSPVDESASDSQSRQESSSYEPYFVQTGSVSNQIRQSCKTTLGYVAKFCRVYSGVRVGVGRRHFSHVNSGKSDVSNRN</sequence>